<reference evidence="3" key="1">
    <citation type="submission" date="2022-11" db="UniProtKB">
        <authorList>
            <consortium name="WormBaseParasite"/>
        </authorList>
    </citation>
    <scope>IDENTIFICATION</scope>
</reference>
<accession>A0A914W284</accession>
<name>A0A914W284_9BILA</name>
<sequence length="111" mass="12104">MISRLISRGVYDAPGSWVISGSASFCQRVGRRHLSEKWRTGAAPPSQATPWRPVTGLQSHPPSAPPFLVRRPQHAPRGFLAPLTAGIRFQLGAPEVVSDARPPISERFVGR</sequence>
<evidence type="ECO:0000256" key="1">
    <source>
        <dbReference type="SAM" id="MobiDB-lite"/>
    </source>
</evidence>
<evidence type="ECO:0000313" key="2">
    <source>
        <dbReference type="Proteomes" id="UP000887566"/>
    </source>
</evidence>
<dbReference type="AlphaFoldDB" id="A0A914W284"/>
<evidence type="ECO:0000313" key="3">
    <source>
        <dbReference type="WBParaSite" id="PSAMB.scaffold288size58989.g4220.t1"/>
    </source>
</evidence>
<dbReference type="WBParaSite" id="PSAMB.scaffold288size58989.g4220.t1">
    <property type="protein sequence ID" value="PSAMB.scaffold288size58989.g4220.t1"/>
    <property type="gene ID" value="PSAMB.scaffold288size58989.g4220"/>
</dbReference>
<dbReference type="Proteomes" id="UP000887566">
    <property type="component" value="Unplaced"/>
</dbReference>
<feature type="region of interest" description="Disordered" evidence="1">
    <location>
        <begin position="36"/>
        <end position="71"/>
    </location>
</feature>
<keyword evidence="2" id="KW-1185">Reference proteome</keyword>
<protein>
    <submittedName>
        <fullName evidence="3">Uncharacterized protein</fullName>
    </submittedName>
</protein>
<organism evidence="2 3">
    <name type="scientific">Plectus sambesii</name>
    <dbReference type="NCBI Taxonomy" id="2011161"/>
    <lineage>
        <taxon>Eukaryota</taxon>
        <taxon>Metazoa</taxon>
        <taxon>Ecdysozoa</taxon>
        <taxon>Nematoda</taxon>
        <taxon>Chromadorea</taxon>
        <taxon>Plectida</taxon>
        <taxon>Plectina</taxon>
        <taxon>Plectoidea</taxon>
        <taxon>Plectidae</taxon>
        <taxon>Plectus</taxon>
    </lineage>
</organism>
<proteinExistence type="predicted"/>